<dbReference type="AlphaFoldDB" id="A0A3N2PXJ5"/>
<accession>A0A3N2PXJ5</accession>
<dbReference type="GO" id="GO:0005975">
    <property type="term" value="P:carbohydrate metabolic process"/>
    <property type="evidence" value="ECO:0007669"/>
    <property type="project" value="InterPro"/>
</dbReference>
<gene>
    <name evidence="2" type="ORF">SODALDRAFT_378184</name>
</gene>
<dbReference type="GeneID" id="39583435"/>
<name>A0A3N2PXJ5_SODAK</name>
<keyword evidence="1" id="KW-0378">Hydrolase</keyword>
<protein>
    <submittedName>
        <fullName evidence="2">Uncharacterized protein</fullName>
    </submittedName>
</protein>
<dbReference type="Proteomes" id="UP000272025">
    <property type="component" value="Unassembled WGS sequence"/>
</dbReference>
<dbReference type="RefSeq" id="XP_028466871.1">
    <property type="nucleotide sequence ID" value="XM_028614958.1"/>
</dbReference>
<dbReference type="OrthoDB" id="540611at2759"/>
<evidence type="ECO:0000313" key="3">
    <source>
        <dbReference type="Proteomes" id="UP000272025"/>
    </source>
</evidence>
<dbReference type="InterPro" id="IPR012341">
    <property type="entry name" value="6hp_glycosidase-like_sf"/>
</dbReference>
<organism evidence="2 3">
    <name type="scientific">Sodiomyces alkalinus (strain CBS 110278 / VKM F-3762 / F11)</name>
    <name type="common">Alkaliphilic filamentous fungus</name>
    <dbReference type="NCBI Taxonomy" id="1314773"/>
    <lineage>
        <taxon>Eukaryota</taxon>
        <taxon>Fungi</taxon>
        <taxon>Dikarya</taxon>
        <taxon>Ascomycota</taxon>
        <taxon>Pezizomycotina</taxon>
        <taxon>Sordariomycetes</taxon>
        <taxon>Hypocreomycetidae</taxon>
        <taxon>Glomerellales</taxon>
        <taxon>Plectosphaerellaceae</taxon>
        <taxon>Sodiomyces</taxon>
    </lineage>
</organism>
<dbReference type="Gene3D" id="1.50.10.10">
    <property type="match status" value="1"/>
</dbReference>
<evidence type="ECO:0000313" key="2">
    <source>
        <dbReference type="EMBL" id="ROT39065.1"/>
    </source>
</evidence>
<sequence>MKSSLLFATGTAAVAISKPYLSLMAGSWIHNNNEASRPLWAARPPSSSLAMRRSLSGTVARSTMFFVLEEGSLLGFNESHCSLDDYRIGPQCSVLVRAHRRGEIQEGRYRHSCHARPSPAYPTGGFWRRSPIYENQMWLDGIYMADTFYAKYTANIHEQYDTTGHCTIPNMEQHSGISGMRSLKKKPHDSVEECHTSLDAQSWLQARVTMRMPEEENVLS</sequence>
<dbReference type="STRING" id="1314773.A0A3N2PXJ5"/>
<keyword evidence="3" id="KW-1185">Reference proteome</keyword>
<dbReference type="EMBL" id="ML119054">
    <property type="protein sequence ID" value="ROT39065.1"/>
    <property type="molecule type" value="Genomic_DNA"/>
</dbReference>
<dbReference type="Pfam" id="PF07470">
    <property type="entry name" value="Glyco_hydro_88"/>
    <property type="match status" value="1"/>
</dbReference>
<evidence type="ECO:0000256" key="1">
    <source>
        <dbReference type="ARBA" id="ARBA00022801"/>
    </source>
</evidence>
<dbReference type="InterPro" id="IPR010905">
    <property type="entry name" value="Glyco_hydro_88"/>
</dbReference>
<reference evidence="2 3" key="1">
    <citation type="journal article" date="2018" name="Mol. Ecol.">
        <title>The obligate alkalophilic soda-lake fungus Sodiomyces alkalinus has shifted to a protein diet.</title>
        <authorList>
            <person name="Grum-Grzhimaylo A.A."/>
            <person name="Falkoski D.L."/>
            <person name="van den Heuvel J."/>
            <person name="Valero-Jimenez C.A."/>
            <person name="Min B."/>
            <person name="Choi I.G."/>
            <person name="Lipzen A."/>
            <person name="Daum C.G."/>
            <person name="Aanen D.K."/>
            <person name="Tsang A."/>
            <person name="Henrissat B."/>
            <person name="Bilanenko E.N."/>
            <person name="de Vries R.P."/>
            <person name="van Kan J.A.L."/>
            <person name="Grigoriev I.V."/>
            <person name="Debets A.J.M."/>
        </authorList>
    </citation>
    <scope>NUCLEOTIDE SEQUENCE [LARGE SCALE GENOMIC DNA]</scope>
    <source>
        <strain evidence="2 3">F11</strain>
    </source>
</reference>
<proteinExistence type="predicted"/>
<dbReference type="GO" id="GO:0016787">
    <property type="term" value="F:hydrolase activity"/>
    <property type="evidence" value="ECO:0007669"/>
    <property type="project" value="UniProtKB-KW"/>
</dbReference>